<dbReference type="Gene3D" id="3.40.630.40">
    <property type="entry name" value="Zn-dependent exopeptidases"/>
    <property type="match status" value="1"/>
</dbReference>
<organism evidence="8 9">
    <name type="scientific">Candidatus Hamiltonella defensa</name>
    <name type="common">Bemisia tabaci</name>
    <dbReference type="NCBI Taxonomy" id="672795"/>
    <lineage>
        <taxon>Bacteria</taxon>
        <taxon>Pseudomonadati</taxon>
        <taxon>Pseudomonadota</taxon>
        <taxon>Gammaproteobacteria</taxon>
        <taxon>Enterobacterales</taxon>
        <taxon>Enterobacteriaceae</taxon>
        <taxon>aphid secondary symbionts</taxon>
        <taxon>Candidatus Williamhamiltonella</taxon>
    </lineage>
</organism>
<dbReference type="Pfam" id="PF01520">
    <property type="entry name" value="Amidase_3"/>
    <property type="match status" value="1"/>
</dbReference>
<dbReference type="CDD" id="cd00118">
    <property type="entry name" value="LysM"/>
    <property type="match status" value="1"/>
</dbReference>
<evidence type="ECO:0000256" key="1">
    <source>
        <dbReference type="ARBA" id="ARBA00001561"/>
    </source>
</evidence>
<proteinExistence type="inferred from homology"/>
<dbReference type="InterPro" id="IPR050695">
    <property type="entry name" value="N-acetylmuramoyl_amidase_3"/>
</dbReference>
<evidence type="ECO:0000256" key="2">
    <source>
        <dbReference type="ARBA" id="ARBA00010860"/>
    </source>
</evidence>
<keyword evidence="5" id="KW-0961">Cell wall biogenesis/degradation</keyword>
<reference evidence="9" key="1">
    <citation type="submission" date="2016-06" db="EMBL/GenBank/DDBJ databases">
        <authorList>
            <person name="Chen W."/>
            <person name="Hasegawa D.K."/>
        </authorList>
    </citation>
    <scope>NUCLEOTIDE SEQUENCE [LARGE SCALE GENOMIC DNA]</scope>
    <source>
        <strain evidence="9">MEAM1</strain>
    </source>
</reference>
<dbReference type="InterPro" id="IPR018392">
    <property type="entry name" value="LysM"/>
</dbReference>
<accession>A0A249DYE0</accession>
<evidence type="ECO:0000313" key="8">
    <source>
        <dbReference type="EMBL" id="ASX26451.1"/>
    </source>
</evidence>
<keyword evidence="6" id="KW-0812">Transmembrane</keyword>
<keyword evidence="4" id="KW-0378">Hydrolase</keyword>
<dbReference type="EMBL" id="CP016303">
    <property type="protein sequence ID" value="ASX26451.1"/>
    <property type="molecule type" value="Genomic_DNA"/>
</dbReference>
<dbReference type="Pfam" id="PF01476">
    <property type="entry name" value="LysM"/>
    <property type="match status" value="1"/>
</dbReference>
<keyword evidence="6" id="KW-1133">Transmembrane helix</keyword>
<evidence type="ECO:0000256" key="6">
    <source>
        <dbReference type="SAM" id="Phobius"/>
    </source>
</evidence>
<dbReference type="SMART" id="SM00257">
    <property type="entry name" value="LysM"/>
    <property type="match status" value="1"/>
</dbReference>
<dbReference type="GO" id="GO:0008745">
    <property type="term" value="F:N-acetylmuramoyl-L-alanine amidase activity"/>
    <property type="evidence" value="ECO:0007669"/>
    <property type="project" value="UniProtKB-EC"/>
</dbReference>
<evidence type="ECO:0000259" key="7">
    <source>
        <dbReference type="PROSITE" id="PS51782"/>
    </source>
</evidence>
<dbReference type="EC" id="3.5.1.28" evidence="3"/>
<dbReference type="CDD" id="cd02696">
    <property type="entry name" value="MurNAc-LAA"/>
    <property type="match status" value="1"/>
</dbReference>
<dbReference type="GO" id="GO:0030288">
    <property type="term" value="C:outer membrane-bounded periplasmic space"/>
    <property type="evidence" value="ECO:0007669"/>
    <property type="project" value="TreeGrafter"/>
</dbReference>
<dbReference type="PANTHER" id="PTHR30404">
    <property type="entry name" value="N-ACETYLMURAMOYL-L-ALANINE AMIDASE"/>
    <property type="match status" value="1"/>
</dbReference>
<evidence type="ECO:0000313" key="9">
    <source>
        <dbReference type="Proteomes" id="UP000216438"/>
    </source>
</evidence>
<feature type="domain" description="LysM" evidence="7">
    <location>
        <begin position="292"/>
        <end position="335"/>
    </location>
</feature>
<dbReference type="GO" id="GO:0071555">
    <property type="term" value="P:cell wall organization"/>
    <property type="evidence" value="ECO:0007669"/>
    <property type="project" value="UniProtKB-KW"/>
</dbReference>
<name>A0A249DYE0_9ENTR</name>
<dbReference type="Proteomes" id="UP000216438">
    <property type="component" value="Chromosome"/>
</dbReference>
<gene>
    <name evidence="8" type="ORF">BA171_05110</name>
</gene>
<sequence length="342" mass="38098">MTLVIQTLRSVFFSVLFNMTIFLIFIILSFNSVCAKTKIKKTAAKIFNPVVIAIDAGHGGQDPGATGQHGLQEKQVTLNIARQLALLLNKDPMFKAILTRNGDDFISVMARSDIAREHKVNLLISIHADAAPNRKVRGASVWLLSYRRAETEMGRWLEQHEKQSELLGGAGRVLSNKKVNPYLSTTVLDLQFSHSQRVSYKVALDLLKELKKIGFINKSKPENASLGVLRSPDIPSLLVETGFISHLSEEKLLATPRHQKKIAQALYKGIRHYFLTHSLQIAPQNKASHSVIHHKVKKGETLFGLSSKYKVSISDIKKANQMKFDVIPIGKTLKIPILSKAP</sequence>
<dbReference type="InterPro" id="IPR002508">
    <property type="entry name" value="MurNAc-LAA_cat"/>
</dbReference>
<evidence type="ECO:0000256" key="3">
    <source>
        <dbReference type="ARBA" id="ARBA00011901"/>
    </source>
</evidence>
<protein>
    <recommendedName>
        <fullName evidence="3">N-acetylmuramoyl-L-alanine amidase</fullName>
        <ecNumber evidence="3">3.5.1.28</ecNumber>
    </recommendedName>
</protein>
<comment type="similarity">
    <text evidence="2">Belongs to the N-acetylmuramoyl-L-alanine amidase 3 family.</text>
</comment>
<reference evidence="8 9" key="2">
    <citation type="submission" date="2017-09" db="EMBL/GenBank/DDBJ databases">
        <title>The genome of whitefly Bemisia tabaci, a global crop pest, provides novel insights into virus transmission, host adaptation and insecticide resistance.</title>
        <authorList>
            <person name="Kaur N."/>
            <person name="Kliot A."/>
            <person name="Pinheiro P.V."/>
            <person name="Luan J."/>
            <person name="Zheng Y."/>
            <person name="Liu W."/>
            <person name="Sun H."/>
            <person name="Yang X."/>
            <person name="Xu Y."/>
            <person name="Luo Y."/>
            <person name="Kruse A."/>
            <person name="Fisher T.W."/>
            <person name="Nelson D.R."/>
            <person name="Elimelech M."/>
            <person name="MacCoss M."/>
            <person name="Johnson R."/>
            <person name="Cohen E."/>
            <person name="Hunter W.B."/>
            <person name="Brown J.K."/>
            <person name="Jander G."/>
            <person name="Cilia M."/>
            <person name="Douglas A.E."/>
            <person name="Ghanim M."/>
            <person name="Simmons A.M."/>
            <person name="Wintermantel W.M."/>
            <person name="Ling K.-S."/>
            <person name="Fei Z."/>
        </authorList>
    </citation>
    <scope>NUCLEOTIDE SEQUENCE [LARGE SCALE GENOMIC DNA]</scope>
    <source>
        <strain evidence="8 9">MEAM1</strain>
    </source>
</reference>
<evidence type="ECO:0000256" key="5">
    <source>
        <dbReference type="ARBA" id="ARBA00023316"/>
    </source>
</evidence>
<comment type="catalytic activity">
    <reaction evidence="1">
        <text>Hydrolyzes the link between N-acetylmuramoyl residues and L-amino acid residues in certain cell-wall glycopeptides.</text>
        <dbReference type="EC" id="3.5.1.28"/>
    </reaction>
</comment>
<keyword evidence="6" id="KW-0472">Membrane</keyword>
<dbReference type="GO" id="GO:0009253">
    <property type="term" value="P:peptidoglycan catabolic process"/>
    <property type="evidence" value="ECO:0007669"/>
    <property type="project" value="InterPro"/>
</dbReference>
<dbReference type="PROSITE" id="PS51782">
    <property type="entry name" value="LYSM"/>
    <property type="match status" value="1"/>
</dbReference>
<dbReference type="SUPFAM" id="SSF54106">
    <property type="entry name" value="LysM domain"/>
    <property type="match status" value="1"/>
</dbReference>
<feature type="transmembrane region" description="Helical" evidence="6">
    <location>
        <begin position="12"/>
        <end position="30"/>
    </location>
</feature>
<dbReference type="AlphaFoldDB" id="A0A249DYE0"/>
<dbReference type="SMART" id="SM00646">
    <property type="entry name" value="Ami_3"/>
    <property type="match status" value="1"/>
</dbReference>
<dbReference type="SUPFAM" id="SSF53187">
    <property type="entry name" value="Zn-dependent exopeptidases"/>
    <property type="match status" value="1"/>
</dbReference>
<dbReference type="PANTHER" id="PTHR30404:SF6">
    <property type="entry name" value="N-ACETYLMURAMOYL-L-ALANINE AMIDASE AMIB"/>
    <property type="match status" value="1"/>
</dbReference>
<evidence type="ECO:0000256" key="4">
    <source>
        <dbReference type="ARBA" id="ARBA00022801"/>
    </source>
</evidence>
<dbReference type="Gene3D" id="3.10.350.10">
    <property type="entry name" value="LysM domain"/>
    <property type="match status" value="1"/>
</dbReference>
<dbReference type="OrthoDB" id="9806267at2"/>
<dbReference type="InterPro" id="IPR036779">
    <property type="entry name" value="LysM_dom_sf"/>
</dbReference>